<comment type="caution">
    <text evidence="2">The sequence shown here is derived from an EMBL/GenBank/DDBJ whole genome shotgun (WGS) entry which is preliminary data.</text>
</comment>
<name>A0ABX4BWI7_FLAFR</name>
<dbReference type="EMBL" id="MUGV01000003">
    <property type="protein sequence ID" value="OXA82251.1"/>
    <property type="molecule type" value="Genomic_DNA"/>
</dbReference>
<protein>
    <submittedName>
        <fullName evidence="2">Uncharacterized protein</fullName>
    </submittedName>
</protein>
<reference evidence="2 3" key="1">
    <citation type="submission" date="2016-11" db="EMBL/GenBank/DDBJ databases">
        <title>Whole genomes of Flavobacteriaceae.</title>
        <authorList>
            <person name="Stine C."/>
            <person name="Li C."/>
            <person name="Tadesse D."/>
        </authorList>
    </citation>
    <scope>NUCLEOTIDE SEQUENCE [LARGE SCALE GENOMIC DNA]</scope>
    <source>
        <strain evidence="2 3">DSM 15937</strain>
    </source>
</reference>
<proteinExistence type="predicted"/>
<organism evidence="2 3">
    <name type="scientific">Flavobacterium frigidimaris</name>
    <dbReference type="NCBI Taxonomy" id="262320"/>
    <lineage>
        <taxon>Bacteria</taxon>
        <taxon>Pseudomonadati</taxon>
        <taxon>Bacteroidota</taxon>
        <taxon>Flavobacteriia</taxon>
        <taxon>Flavobacteriales</taxon>
        <taxon>Flavobacteriaceae</taxon>
        <taxon>Flavobacterium</taxon>
    </lineage>
</organism>
<gene>
    <name evidence="2" type="ORF">B0A65_01155</name>
</gene>
<accession>A0ABX4BWI7</accession>
<feature type="non-terminal residue" evidence="2">
    <location>
        <position position="1"/>
    </location>
</feature>
<feature type="transmembrane region" description="Helical" evidence="1">
    <location>
        <begin position="29"/>
        <end position="53"/>
    </location>
</feature>
<evidence type="ECO:0000313" key="2">
    <source>
        <dbReference type="EMBL" id="OXA82251.1"/>
    </source>
</evidence>
<evidence type="ECO:0000256" key="1">
    <source>
        <dbReference type="SAM" id="Phobius"/>
    </source>
</evidence>
<dbReference type="RefSeq" id="WP_207556388.1">
    <property type="nucleotide sequence ID" value="NZ_MUGV01000003.1"/>
</dbReference>
<dbReference type="Proteomes" id="UP000198382">
    <property type="component" value="Unassembled WGS sequence"/>
</dbReference>
<keyword evidence="3" id="KW-1185">Reference proteome</keyword>
<keyword evidence="1" id="KW-0472">Membrane</keyword>
<sequence length="59" mass="6934">LNWVAMSDNCQCYIFSKIGFLFHKSSNGFFYLLNTFHTNITINLGAFASFMNWRERDSN</sequence>
<keyword evidence="1" id="KW-0812">Transmembrane</keyword>
<keyword evidence="1" id="KW-1133">Transmembrane helix</keyword>
<evidence type="ECO:0000313" key="3">
    <source>
        <dbReference type="Proteomes" id="UP000198382"/>
    </source>
</evidence>